<protein>
    <submittedName>
        <fullName evidence="1">Uncharacterized protein</fullName>
    </submittedName>
</protein>
<comment type="caution">
    <text evidence="1">The sequence shown here is derived from an EMBL/GenBank/DDBJ whole genome shotgun (WGS) entry which is preliminary data.</text>
</comment>
<accession>A0A7M4DB98</accession>
<organism evidence="1 4">
    <name type="scientific">Labilibaculum euxinus</name>
    <dbReference type="NCBI Taxonomy" id="2686357"/>
    <lineage>
        <taxon>Bacteria</taxon>
        <taxon>Pseudomonadati</taxon>
        <taxon>Bacteroidota</taxon>
        <taxon>Bacteroidia</taxon>
        <taxon>Marinilabiliales</taxon>
        <taxon>Marinifilaceae</taxon>
        <taxon>Labilibaculum</taxon>
    </lineage>
</organism>
<dbReference type="EMBL" id="WOTW01000067">
    <property type="protein sequence ID" value="MUP39927.1"/>
    <property type="molecule type" value="Genomic_DNA"/>
</dbReference>
<evidence type="ECO:0000313" key="1">
    <source>
        <dbReference type="EMBL" id="MUP39927.1"/>
    </source>
</evidence>
<dbReference type="Proteomes" id="UP000462449">
    <property type="component" value="Unassembled WGS sequence"/>
</dbReference>
<dbReference type="EMBL" id="QTZN02000067">
    <property type="protein sequence ID" value="MVB09132.1"/>
    <property type="molecule type" value="Genomic_DNA"/>
</dbReference>
<keyword evidence="3" id="KW-1185">Reference proteome</keyword>
<gene>
    <name evidence="2" type="ORF">DWB62_019115</name>
    <name evidence="1" type="ORF">GNY23_19115</name>
</gene>
<reference evidence="1 4" key="2">
    <citation type="submission" date="2019-12" db="EMBL/GenBank/DDBJ databases">
        <title>Draft genome sequence of Labilibaculum sp. strain 44 isolated from deep waters of Black Sea.</title>
        <authorList>
            <person name="Yadav S."/>
            <person name="Villanueva L."/>
        </authorList>
    </citation>
    <scope>NUCLEOTIDE SEQUENCE [LARGE SCALE GENOMIC DNA]</scope>
    <source>
        <strain evidence="1 4">44</strain>
    </source>
</reference>
<dbReference type="RefSeq" id="WP_156197277.1">
    <property type="nucleotide sequence ID" value="NZ_QTZN02000067.1"/>
</dbReference>
<proteinExistence type="predicted"/>
<reference evidence="2 3" key="1">
    <citation type="submission" date="2019-11" db="EMBL/GenBank/DDBJ databases">
        <title>Draft genome sequence of Labilibaculum sp. strain SYP isolated from Black Sea.</title>
        <authorList>
            <person name="Yadav S."/>
            <person name="Villanueva L."/>
        </authorList>
    </citation>
    <scope>NUCLEOTIDE SEQUENCE [LARGE SCALE GENOMIC DNA]</scope>
    <source>
        <strain evidence="2 3">44</strain>
    </source>
</reference>
<dbReference type="AlphaFoldDB" id="A0A7M4DB98"/>
<sequence length="231" mass="27905">MIAKIKEQKNGRGKAVVFYREEILRILMNDYGYRYAKVGKKKYFLKLKDNAYKVVRIDHIRRKFADHIKDKFESLEIDGKIECNDFINEYYKQEPIKLDLSHEIFSEDFLLTEKEEHDLKLKLDDDYSFKYRKKEILSFLKNEDFTEVVEIKTLSKYYALFYKKTEKNKFLTFKITEHKHAKQITVEFGKIKAVTMKEFLKRKSDVVNINLDFNLDTDIESYKQELRPKES</sequence>
<evidence type="ECO:0000313" key="2">
    <source>
        <dbReference type="EMBL" id="MVB09132.1"/>
    </source>
</evidence>
<evidence type="ECO:0000313" key="4">
    <source>
        <dbReference type="Proteomes" id="UP000462449"/>
    </source>
</evidence>
<name>A0A7M4DB98_9BACT</name>
<evidence type="ECO:0000313" key="3">
    <source>
        <dbReference type="Proteomes" id="UP000285951"/>
    </source>
</evidence>
<dbReference type="Proteomes" id="UP000285951">
    <property type="component" value="Unassembled WGS sequence"/>
</dbReference>